<evidence type="ECO:0000259" key="5">
    <source>
        <dbReference type="PROSITE" id="PS51319"/>
    </source>
</evidence>
<evidence type="ECO:0000256" key="3">
    <source>
        <dbReference type="PROSITE-ProRule" id="PRU00649"/>
    </source>
</evidence>
<comment type="subcellular location">
    <subcellularLocation>
        <location evidence="1 3">Nucleus</location>
    </subcellularLocation>
</comment>
<feature type="domain" description="TFIIS N-terminal" evidence="5">
    <location>
        <begin position="477"/>
        <end position="553"/>
    </location>
</feature>
<dbReference type="Gene3D" id="1.20.930.10">
    <property type="entry name" value="Conserved domain common to transcription factors TFIIS, elongin A, CRSP70"/>
    <property type="match status" value="1"/>
</dbReference>
<dbReference type="InterPro" id="IPR017923">
    <property type="entry name" value="TFIIS_N"/>
</dbReference>
<gene>
    <name evidence="6" type="primary">AlNc14C435G11617</name>
    <name evidence="6" type="ORF">ALNC14_130940</name>
</gene>
<dbReference type="Pfam" id="PF08711">
    <property type="entry name" value="Med26"/>
    <property type="match status" value="1"/>
</dbReference>
<keyword evidence="2 3" id="KW-0539">Nucleus</keyword>
<dbReference type="SMART" id="SM00509">
    <property type="entry name" value="TFS2N"/>
    <property type="match status" value="1"/>
</dbReference>
<dbReference type="InterPro" id="IPR003617">
    <property type="entry name" value="TFIIS/CRSP70_N_sub"/>
</dbReference>
<accession>F0WZM5</accession>
<evidence type="ECO:0000256" key="1">
    <source>
        <dbReference type="ARBA" id="ARBA00004123"/>
    </source>
</evidence>
<name>F0WZM5_9STRA</name>
<reference evidence="6" key="1">
    <citation type="journal article" date="2011" name="PLoS Biol.">
        <title>Gene gain and loss during evolution of obligate parasitism in the white rust pathogen of Arabidopsis thaliana.</title>
        <authorList>
            <person name="Kemen E."/>
            <person name="Gardiner A."/>
            <person name="Schultz-Larsen T."/>
            <person name="Kemen A.C."/>
            <person name="Balmuth A.L."/>
            <person name="Robert-Seilaniantz A."/>
            <person name="Bailey K."/>
            <person name="Holub E."/>
            <person name="Studholme D.J."/>
            <person name="Maclean D."/>
            <person name="Jones J.D."/>
        </authorList>
    </citation>
    <scope>NUCLEOTIDE SEQUENCE</scope>
</reference>
<evidence type="ECO:0000256" key="2">
    <source>
        <dbReference type="ARBA" id="ARBA00023242"/>
    </source>
</evidence>
<protein>
    <submittedName>
        <fullName evidence="6">Uncharacterized protein AlNc14C435G11617</fullName>
    </submittedName>
</protein>
<evidence type="ECO:0000313" key="6">
    <source>
        <dbReference type="EMBL" id="CCA26950.1"/>
    </source>
</evidence>
<dbReference type="GO" id="GO:0005634">
    <property type="term" value="C:nucleus"/>
    <property type="evidence" value="ECO:0007669"/>
    <property type="project" value="UniProtKB-SubCell"/>
</dbReference>
<evidence type="ECO:0000256" key="4">
    <source>
        <dbReference type="SAM" id="MobiDB-lite"/>
    </source>
</evidence>
<dbReference type="SUPFAM" id="SSF47676">
    <property type="entry name" value="Conserved domain common to transcription factors TFIIS, elongin A, CRSP70"/>
    <property type="match status" value="1"/>
</dbReference>
<proteinExistence type="predicted"/>
<organism evidence="6">
    <name type="scientific">Albugo laibachii Nc14</name>
    <dbReference type="NCBI Taxonomy" id="890382"/>
    <lineage>
        <taxon>Eukaryota</taxon>
        <taxon>Sar</taxon>
        <taxon>Stramenopiles</taxon>
        <taxon>Oomycota</taxon>
        <taxon>Peronosporomycetes</taxon>
        <taxon>Albuginales</taxon>
        <taxon>Albuginaceae</taxon>
        <taxon>Albugo</taxon>
    </lineage>
</organism>
<dbReference type="EMBL" id="FR824478">
    <property type="protein sequence ID" value="CCA26950.1"/>
    <property type="molecule type" value="Genomic_DNA"/>
</dbReference>
<feature type="region of interest" description="Disordered" evidence="4">
    <location>
        <begin position="393"/>
        <end position="471"/>
    </location>
</feature>
<dbReference type="CDD" id="cd00183">
    <property type="entry name" value="TFIIS_I"/>
    <property type="match status" value="1"/>
</dbReference>
<reference evidence="6" key="2">
    <citation type="submission" date="2011-02" db="EMBL/GenBank/DDBJ databases">
        <authorList>
            <person name="MacLean D."/>
        </authorList>
    </citation>
    <scope>NUCLEOTIDE SEQUENCE</scope>
</reference>
<sequence length="553" mass="62754">MSKHDISKLTTKFVRQTVEKDVHVSLNNHKEVLKRLMHHELRKIRAQKVAKRVVPAPWRLSQRRESVKMALDYIYRNLTCDSSQFDAFSLHAIQFFHDIQIVENGEIQEACVLYARLLSSLRLRSERFRDFRWDPDSVPSPEQVVELIRSVFTLERVGLAHVYRSPLLSFFDKLPPAFSSMHYLGWSPSLGPPSSSDPEKSIYDQIAQAILLTYFARALNISIGCSITQVFQYIPDFYPYKSHAELSNSEYRSQFHLIFLIVMVVTDFGALRCDQEILPHEYHYLRSQIPQLVVRQDFALLGEASLKCFPGSDHRDLVRRASAMLLTSQQDDGSWRSVNENDMQETYHTTMSALTALIEPRWTGFAPSIPEVTSLLETNLSAIIESITKNKNSLRPSKYMSSPSRNKTRPSGGFGPHPKQISLDARLSHDTRSNTATSLKRTNSDSSSSNSSKSVQSTHAHTASSHPDLVPQEDLGKQITSLQCMLTDAGDVKNILSSLAIHVLKKLSGMTLNVEVLKSTGVGRIISKLKKHKDGEVSRLAQILIKKWKRDFF</sequence>
<feature type="compositionally biased region" description="Polar residues" evidence="4">
    <location>
        <begin position="393"/>
        <end position="405"/>
    </location>
</feature>
<dbReference type="PROSITE" id="PS51319">
    <property type="entry name" value="TFIIS_N"/>
    <property type="match status" value="1"/>
</dbReference>
<dbReference type="AlphaFoldDB" id="F0WZM5"/>
<feature type="compositionally biased region" description="Low complexity" evidence="4">
    <location>
        <begin position="444"/>
        <end position="457"/>
    </location>
</feature>
<dbReference type="HOGENOM" id="CLU_040492_0_0_1"/>
<dbReference type="InterPro" id="IPR035441">
    <property type="entry name" value="TFIIS/LEDGF_dom_sf"/>
</dbReference>